<dbReference type="EMBL" id="DVML01000010">
    <property type="protein sequence ID" value="HIU22306.1"/>
    <property type="molecule type" value="Genomic_DNA"/>
</dbReference>
<evidence type="ECO:0000256" key="1">
    <source>
        <dbReference type="ARBA" id="ARBA00022723"/>
    </source>
</evidence>
<evidence type="ECO:0000259" key="4">
    <source>
        <dbReference type="PROSITE" id="PS51379"/>
    </source>
</evidence>
<dbReference type="PROSITE" id="PS51379">
    <property type="entry name" value="4FE4S_FER_2"/>
    <property type="match status" value="2"/>
</dbReference>
<dbReference type="SUPFAM" id="SSF54862">
    <property type="entry name" value="4Fe-4S ferredoxins"/>
    <property type="match status" value="1"/>
</dbReference>
<comment type="caution">
    <text evidence="5">The sequence shown here is derived from an EMBL/GenBank/DDBJ whole genome shotgun (WGS) entry which is preliminary data.</text>
</comment>
<dbReference type="Pfam" id="PF04432">
    <property type="entry name" value="FrhB_FdhB_C"/>
    <property type="match status" value="1"/>
</dbReference>
<dbReference type="PANTHER" id="PTHR43193:SF2">
    <property type="entry name" value="POLYFERREDOXIN PROTEIN FWDF"/>
    <property type="match status" value="1"/>
</dbReference>
<name>A0A9D1HTE3_9BACT</name>
<dbReference type="InterPro" id="IPR007525">
    <property type="entry name" value="FrhB_FdhB_C"/>
</dbReference>
<dbReference type="Proteomes" id="UP000824087">
    <property type="component" value="Unassembled WGS sequence"/>
</dbReference>
<dbReference type="InterPro" id="IPR052977">
    <property type="entry name" value="Polyferredoxin-like_ET"/>
</dbReference>
<proteinExistence type="predicted"/>
<dbReference type="InterPro" id="IPR017900">
    <property type="entry name" value="4Fe4S_Fe_S_CS"/>
</dbReference>
<evidence type="ECO:0000256" key="3">
    <source>
        <dbReference type="ARBA" id="ARBA00023014"/>
    </source>
</evidence>
<dbReference type="InterPro" id="IPR017896">
    <property type="entry name" value="4Fe4S_Fe-S-bd"/>
</dbReference>
<dbReference type="GO" id="GO:0046872">
    <property type="term" value="F:metal ion binding"/>
    <property type="evidence" value="ECO:0007669"/>
    <property type="project" value="UniProtKB-KW"/>
</dbReference>
<dbReference type="PANTHER" id="PTHR43193">
    <property type="match status" value="1"/>
</dbReference>
<keyword evidence="2" id="KW-0408">Iron</keyword>
<dbReference type="Gene3D" id="3.30.70.20">
    <property type="match status" value="1"/>
</dbReference>
<dbReference type="AlphaFoldDB" id="A0A9D1HTE3"/>
<dbReference type="PROSITE" id="PS00198">
    <property type="entry name" value="4FE4S_FER_1"/>
    <property type="match status" value="2"/>
</dbReference>
<reference evidence="5" key="1">
    <citation type="submission" date="2020-10" db="EMBL/GenBank/DDBJ databases">
        <authorList>
            <person name="Gilroy R."/>
        </authorList>
    </citation>
    <scope>NUCLEOTIDE SEQUENCE</scope>
    <source>
        <strain evidence="5">CHK197-8231</strain>
    </source>
</reference>
<gene>
    <name evidence="5" type="ORF">IAD49_01855</name>
</gene>
<accession>A0A9D1HTE3</accession>
<evidence type="ECO:0000256" key="2">
    <source>
        <dbReference type="ARBA" id="ARBA00023004"/>
    </source>
</evidence>
<keyword evidence="3" id="KW-0411">Iron-sulfur</keyword>
<dbReference type="GO" id="GO:0051536">
    <property type="term" value="F:iron-sulfur cluster binding"/>
    <property type="evidence" value="ECO:0007669"/>
    <property type="project" value="UniProtKB-KW"/>
</dbReference>
<feature type="domain" description="4Fe-4S ferredoxin-type" evidence="4">
    <location>
        <begin position="58"/>
        <end position="88"/>
    </location>
</feature>
<dbReference type="Pfam" id="PF12838">
    <property type="entry name" value="Fer4_7"/>
    <property type="match status" value="1"/>
</dbReference>
<protein>
    <submittedName>
        <fullName evidence="5">Coenzyme F420 hydrogenase/dehydrogenase, beta subunit C-terminal domain</fullName>
    </submittedName>
</protein>
<evidence type="ECO:0000313" key="5">
    <source>
        <dbReference type="EMBL" id="HIU22306.1"/>
    </source>
</evidence>
<feature type="domain" description="4Fe-4S ferredoxin-type" evidence="4">
    <location>
        <begin position="23"/>
        <end position="53"/>
    </location>
</feature>
<organism evidence="5 6">
    <name type="scientific">Candidatus Fimihabitans intestinipullorum</name>
    <dbReference type="NCBI Taxonomy" id="2840820"/>
    <lineage>
        <taxon>Bacteria</taxon>
        <taxon>Bacillati</taxon>
        <taxon>Mycoplasmatota</taxon>
        <taxon>Mycoplasmatota incertae sedis</taxon>
        <taxon>Candidatus Fimihabitans</taxon>
    </lineage>
</organism>
<sequence>MKEYKKVSANLFQMVLDKIEIQEAKEICQASSCIGCGVCAEKCPQKAITMEEGSQHFIYPKIDLSKCIHCDVCRKVCPILNKKNHVEQSEKICYAAINQDVEEQRKSTSGGVFSVLAHAILQQKGIVYGACMEDFKVNHTRITSEKELDKIRGSKYVQSNIREVLGNIKTDLEKEKKVLFCGTPCQIGAVRAFFGKDVDNLILISVICHGVMSQNIFDKYRMELENKKNHSLDDFKFRTKAHQWTQSSIEYTIDGNTYVTPFLEDPLMQLYLSNYILRPSCYDCRYKGIHNEADIILGDFWGIEVTDPEMLDQNGVSAVIVNGKKGRDFLDQIDFFKKVKYKLKKLDDITPYNPSLIKNIDCPVERSRVLQELEGNTIYLTSTHLKEQKIMKEQEEKIKVANMKVDGLIAENTKLATQLDQMLNSKRWKLVNQSVNSINKLLGRK</sequence>
<reference evidence="5" key="2">
    <citation type="journal article" date="2021" name="PeerJ">
        <title>Extensive microbial diversity within the chicken gut microbiome revealed by metagenomics and culture.</title>
        <authorList>
            <person name="Gilroy R."/>
            <person name="Ravi A."/>
            <person name="Getino M."/>
            <person name="Pursley I."/>
            <person name="Horton D.L."/>
            <person name="Alikhan N.F."/>
            <person name="Baker D."/>
            <person name="Gharbi K."/>
            <person name="Hall N."/>
            <person name="Watson M."/>
            <person name="Adriaenssens E.M."/>
            <person name="Foster-Nyarko E."/>
            <person name="Jarju S."/>
            <person name="Secka A."/>
            <person name="Antonio M."/>
            <person name="Oren A."/>
            <person name="Chaudhuri R.R."/>
            <person name="La Ragione R."/>
            <person name="Hildebrand F."/>
            <person name="Pallen M.J."/>
        </authorList>
    </citation>
    <scope>NUCLEOTIDE SEQUENCE</scope>
    <source>
        <strain evidence="5">CHK197-8231</strain>
    </source>
</reference>
<keyword evidence="1" id="KW-0479">Metal-binding</keyword>
<evidence type="ECO:0000313" key="6">
    <source>
        <dbReference type="Proteomes" id="UP000824087"/>
    </source>
</evidence>